<accession>A0A0F9H7X2</accession>
<dbReference type="EMBL" id="LAZR01015832">
    <property type="protein sequence ID" value="KKM07155.1"/>
    <property type="molecule type" value="Genomic_DNA"/>
</dbReference>
<feature type="non-terminal residue" evidence="2">
    <location>
        <position position="84"/>
    </location>
</feature>
<feature type="region of interest" description="Disordered" evidence="1">
    <location>
        <begin position="60"/>
        <end position="84"/>
    </location>
</feature>
<organism evidence="2">
    <name type="scientific">marine sediment metagenome</name>
    <dbReference type="NCBI Taxonomy" id="412755"/>
    <lineage>
        <taxon>unclassified sequences</taxon>
        <taxon>metagenomes</taxon>
        <taxon>ecological metagenomes</taxon>
    </lineage>
</organism>
<protein>
    <submittedName>
        <fullName evidence="2">Uncharacterized protein</fullName>
    </submittedName>
</protein>
<evidence type="ECO:0000256" key="1">
    <source>
        <dbReference type="SAM" id="MobiDB-lite"/>
    </source>
</evidence>
<reference evidence="2" key="1">
    <citation type="journal article" date="2015" name="Nature">
        <title>Complex archaea that bridge the gap between prokaryotes and eukaryotes.</title>
        <authorList>
            <person name="Spang A."/>
            <person name="Saw J.H."/>
            <person name="Jorgensen S.L."/>
            <person name="Zaremba-Niedzwiedzka K."/>
            <person name="Martijn J."/>
            <person name="Lind A.E."/>
            <person name="van Eijk R."/>
            <person name="Schleper C."/>
            <person name="Guy L."/>
            <person name="Ettema T.J."/>
        </authorList>
    </citation>
    <scope>NUCLEOTIDE SEQUENCE</scope>
</reference>
<sequence length="84" mass="9348">MTTDARKALLVIIGSAWLVLLALAFNTCINAHREYRDAEFLSHGEGLIRDVVDPVAEQENPGEFRSLARTPRRPQSRCDVRGVG</sequence>
<name>A0A0F9H7X2_9ZZZZ</name>
<dbReference type="AlphaFoldDB" id="A0A0F9H7X2"/>
<gene>
    <name evidence="2" type="ORF">LCGC14_1736740</name>
</gene>
<proteinExistence type="predicted"/>
<comment type="caution">
    <text evidence="2">The sequence shown here is derived from an EMBL/GenBank/DDBJ whole genome shotgun (WGS) entry which is preliminary data.</text>
</comment>
<evidence type="ECO:0000313" key="2">
    <source>
        <dbReference type="EMBL" id="KKM07155.1"/>
    </source>
</evidence>